<reference evidence="1 2" key="1">
    <citation type="submission" date="2017-03" db="EMBL/GenBank/DDBJ databases">
        <title>Complete genome sequence of Candidatus 'Thiodictyon syntrophicum' sp. nov. strain Cad16T, a photolithoautotroph purple sulfur bacterium isolated from an alpine meromictic lake.</title>
        <authorList>
            <person name="Luedin S.M."/>
            <person name="Pothier J.F."/>
            <person name="Danza F."/>
            <person name="Storelli N."/>
            <person name="Wittwer M."/>
            <person name="Tonolla M."/>
        </authorList>
    </citation>
    <scope>NUCLEOTIDE SEQUENCE [LARGE SCALE GENOMIC DNA]</scope>
    <source>
        <strain evidence="1 2">Cad16T</strain>
        <plasmid evidence="2">Plasmid pts485</plasmid>
    </source>
</reference>
<organism evidence="1 2">
    <name type="scientific">Candidatus Thiodictyon syntrophicum</name>
    <dbReference type="NCBI Taxonomy" id="1166950"/>
    <lineage>
        <taxon>Bacteria</taxon>
        <taxon>Pseudomonadati</taxon>
        <taxon>Pseudomonadota</taxon>
        <taxon>Gammaproteobacteria</taxon>
        <taxon>Chromatiales</taxon>
        <taxon>Chromatiaceae</taxon>
        <taxon>Thiodictyon</taxon>
    </lineage>
</organism>
<proteinExistence type="predicted"/>
<gene>
    <name evidence="1" type="ORF">THSYN_32865</name>
</gene>
<sequence>MAPRASIIIQATGSAAPQCGAISLATAALRAADRPGRTGVRRSQSVGLKADRHTAVAGTMIEAAPRP</sequence>
<dbReference type="EMBL" id="CP020372">
    <property type="protein sequence ID" value="AUB85683.1"/>
    <property type="molecule type" value="Genomic_DNA"/>
</dbReference>
<evidence type="ECO:0000313" key="1">
    <source>
        <dbReference type="EMBL" id="AUB85683.1"/>
    </source>
</evidence>
<keyword evidence="1" id="KW-0614">Plasmid</keyword>
<name>A0A2K8UJC2_9GAMM</name>
<evidence type="ECO:0000313" key="2">
    <source>
        <dbReference type="Proteomes" id="UP000232638"/>
    </source>
</evidence>
<accession>A0A2K8UJC2</accession>
<dbReference type="KEGG" id="tsy:THSYN_32865"/>
<geneLocation type="plasmid" evidence="2">
    <name>pts485</name>
</geneLocation>
<keyword evidence="2" id="KW-1185">Reference proteome</keyword>
<dbReference type="Proteomes" id="UP000232638">
    <property type="component" value="Plasmid pTs485"/>
</dbReference>
<dbReference type="AlphaFoldDB" id="A0A2K8UJC2"/>
<protein>
    <submittedName>
        <fullName evidence="1">Uncharacterized protein</fullName>
    </submittedName>
</protein>